<protein>
    <submittedName>
        <fullName evidence="4">Dihydroxyacetone kinase transcriptional activator DhaS</fullName>
    </submittedName>
</protein>
<feature type="domain" description="HTH tetR-type" evidence="3">
    <location>
        <begin position="5"/>
        <end position="65"/>
    </location>
</feature>
<keyword evidence="4" id="KW-0808">Transferase</keyword>
<evidence type="ECO:0000313" key="4">
    <source>
        <dbReference type="EMBL" id="RST97717.1"/>
    </source>
</evidence>
<dbReference type="Proteomes" id="UP000287239">
    <property type="component" value="Unassembled WGS sequence"/>
</dbReference>
<dbReference type="InterPro" id="IPR050624">
    <property type="entry name" value="HTH-type_Tx_Regulator"/>
</dbReference>
<dbReference type="InterPro" id="IPR001647">
    <property type="entry name" value="HTH_TetR"/>
</dbReference>
<feature type="DNA-binding region" description="H-T-H motif" evidence="2">
    <location>
        <begin position="28"/>
        <end position="47"/>
    </location>
</feature>
<evidence type="ECO:0000259" key="3">
    <source>
        <dbReference type="PROSITE" id="PS50977"/>
    </source>
</evidence>
<evidence type="ECO:0000256" key="1">
    <source>
        <dbReference type="ARBA" id="ARBA00023125"/>
    </source>
</evidence>
<dbReference type="InterPro" id="IPR039532">
    <property type="entry name" value="TetR_C_Firmicutes"/>
</dbReference>
<dbReference type="SUPFAM" id="SSF48498">
    <property type="entry name" value="Tetracyclin repressor-like, C-terminal domain"/>
    <property type="match status" value="1"/>
</dbReference>
<evidence type="ECO:0000313" key="5">
    <source>
        <dbReference type="Proteomes" id="UP000287239"/>
    </source>
</evidence>
<dbReference type="RefSeq" id="WP_126777870.1">
    <property type="nucleotide sequence ID" value="NZ_CAUQJP010000018.1"/>
</dbReference>
<keyword evidence="5" id="KW-1185">Reference proteome</keyword>
<dbReference type="InterPro" id="IPR036271">
    <property type="entry name" value="Tet_transcr_reg_TetR-rel_C_sf"/>
</dbReference>
<dbReference type="Pfam" id="PF00440">
    <property type="entry name" value="TetR_N"/>
    <property type="match status" value="1"/>
</dbReference>
<gene>
    <name evidence="4" type="ORF">CBF35_00050</name>
</gene>
<dbReference type="InterPro" id="IPR012738">
    <property type="entry name" value="Tscrpt_reg_DhaS"/>
</dbReference>
<dbReference type="PANTHER" id="PTHR43479:SF7">
    <property type="entry name" value="TETR-FAMILY TRANSCRIPTIONAL REGULATOR"/>
    <property type="match status" value="1"/>
</dbReference>
<keyword evidence="4" id="KW-0418">Kinase</keyword>
<proteinExistence type="predicted"/>
<keyword evidence="1 2" id="KW-0238">DNA-binding</keyword>
<dbReference type="PANTHER" id="PTHR43479">
    <property type="entry name" value="ACREF/ENVCD OPERON REPRESSOR-RELATED"/>
    <property type="match status" value="1"/>
</dbReference>
<dbReference type="AlphaFoldDB" id="A0A429ZVB2"/>
<dbReference type="EMBL" id="NGJU01000001">
    <property type="protein sequence ID" value="RST97717.1"/>
    <property type="molecule type" value="Genomic_DNA"/>
</dbReference>
<dbReference type="SUPFAM" id="SSF46689">
    <property type="entry name" value="Homeodomain-like"/>
    <property type="match status" value="1"/>
</dbReference>
<dbReference type="Pfam" id="PF14278">
    <property type="entry name" value="TetR_C_8"/>
    <property type="match status" value="1"/>
</dbReference>
<sequence length="185" mass="21579">MQESLITKKIIAYALKSLMTTTPFTKITIRQIMETADIRRQTFYNHFQDKYELLTWIYQQEISENISDFLDYEEWHNVILRILDYFYHNQPFYRNAFAFSEQNSFDHYFLEHTNGLIKTIASDITKKAGKQLTVSQLTFPTEFYSHAFVGVTKNWLTNGCPEEPVILAAQISTTLENALAGALIP</sequence>
<dbReference type="GO" id="GO:0003677">
    <property type="term" value="F:DNA binding"/>
    <property type="evidence" value="ECO:0007669"/>
    <property type="project" value="UniProtKB-UniRule"/>
</dbReference>
<dbReference type="Gene3D" id="1.10.357.10">
    <property type="entry name" value="Tetracycline Repressor, domain 2"/>
    <property type="match status" value="1"/>
</dbReference>
<organism evidence="4 5">
    <name type="scientific">Vagococcus salmoninarum</name>
    <dbReference type="NCBI Taxonomy" id="2739"/>
    <lineage>
        <taxon>Bacteria</taxon>
        <taxon>Bacillati</taxon>
        <taxon>Bacillota</taxon>
        <taxon>Bacilli</taxon>
        <taxon>Lactobacillales</taxon>
        <taxon>Enterococcaceae</taxon>
        <taxon>Vagococcus</taxon>
    </lineage>
</organism>
<accession>A0A429ZVB2</accession>
<comment type="caution">
    <text evidence="4">The sequence shown here is derived from an EMBL/GenBank/DDBJ whole genome shotgun (WGS) entry which is preliminary data.</text>
</comment>
<dbReference type="InterPro" id="IPR009057">
    <property type="entry name" value="Homeodomain-like_sf"/>
</dbReference>
<dbReference type="GO" id="GO:0016301">
    <property type="term" value="F:kinase activity"/>
    <property type="evidence" value="ECO:0007669"/>
    <property type="project" value="UniProtKB-KW"/>
</dbReference>
<dbReference type="PROSITE" id="PS50977">
    <property type="entry name" value="HTH_TETR_2"/>
    <property type="match status" value="1"/>
</dbReference>
<name>A0A429ZVB2_9ENTE</name>
<reference evidence="4 5" key="1">
    <citation type="submission" date="2017-05" db="EMBL/GenBank/DDBJ databases">
        <title>Vagococcus spp. assemblies.</title>
        <authorList>
            <person name="Gulvik C.A."/>
        </authorList>
    </citation>
    <scope>NUCLEOTIDE SEQUENCE [LARGE SCALE GENOMIC DNA]</scope>
    <source>
        <strain evidence="4 5">NCFB 2777</strain>
    </source>
</reference>
<dbReference type="GeneID" id="98566743"/>
<dbReference type="OrthoDB" id="9810250at2"/>
<dbReference type="NCBIfam" id="TIGR02366">
    <property type="entry name" value="DHAK_reg"/>
    <property type="match status" value="1"/>
</dbReference>
<evidence type="ECO:0000256" key="2">
    <source>
        <dbReference type="PROSITE-ProRule" id="PRU00335"/>
    </source>
</evidence>